<keyword evidence="6 7" id="KW-0472">Membrane</keyword>
<name>G9WGA1_9LACO</name>
<dbReference type="RefSeq" id="WP_007746779.1">
    <property type="nucleotide sequence ID" value="NZ_CM001398.1"/>
</dbReference>
<dbReference type="GO" id="GO:0055085">
    <property type="term" value="P:transmembrane transport"/>
    <property type="evidence" value="ECO:0007669"/>
    <property type="project" value="InterPro"/>
</dbReference>
<dbReference type="SUPFAM" id="SSF161098">
    <property type="entry name" value="MetI-like"/>
    <property type="match status" value="1"/>
</dbReference>
<gene>
    <name evidence="9" type="ORF">OKIT_1633</name>
</gene>
<sequence length="293" mass="32273">MIRSKSFGSRLSYVIIWIVLLALTALCFVPMMNMVSISFSNSSAASANQVGLLPVHFNLNSYSLLLEDGQFWRSFLISIERVVIGTSLNLLLSVLMAYPLSKTTKQFAARNIYMNILIFTMLFSGGMIPLFLVVKGLGLMNTIWALILPGAVPIFDVILLMNFFKSVPESLEEAAMMDGASKLTILFKIYLPISVPALATIGLFAIVGHWNDYFSGLLYMNNPANYPLQTYIQQLNVDMTKITDPSQLKALASVSNKTLNAAKIVVSILPVLAVYPFLQKYFTTGLVIGSVKG</sequence>
<evidence type="ECO:0000256" key="5">
    <source>
        <dbReference type="ARBA" id="ARBA00022989"/>
    </source>
</evidence>
<feature type="transmembrane region" description="Helical" evidence="7">
    <location>
        <begin position="185"/>
        <end position="210"/>
    </location>
</feature>
<feature type="transmembrane region" description="Helical" evidence="7">
    <location>
        <begin position="143"/>
        <end position="164"/>
    </location>
</feature>
<evidence type="ECO:0000256" key="1">
    <source>
        <dbReference type="ARBA" id="ARBA00004651"/>
    </source>
</evidence>
<proteinExistence type="inferred from homology"/>
<dbReference type="InterPro" id="IPR000515">
    <property type="entry name" value="MetI-like"/>
</dbReference>
<comment type="subcellular location">
    <subcellularLocation>
        <location evidence="1 7">Cell membrane</location>
        <topology evidence="1 7">Multi-pass membrane protein</topology>
    </subcellularLocation>
</comment>
<keyword evidence="3" id="KW-1003">Cell membrane</keyword>
<evidence type="ECO:0000256" key="3">
    <source>
        <dbReference type="ARBA" id="ARBA00022475"/>
    </source>
</evidence>
<dbReference type="EMBL" id="AFVZ01000001">
    <property type="protein sequence ID" value="EHN59709.1"/>
    <property type="molecule type" value="Genomic_DNA"/>
</dbReference>
<dbReference type="HOGENOM" id="CLU_016047_1_0_9"/>
<keyword evidence="10" id="KW-1185">Reference proteome</keyword>
<feature type="transmembrane region" description="Helical" evidence="7">
    <location>
        <begin position="112"/>
        <end position="131"/>
    </location>
</feature>
<keyword evidence="2 7" id="KW-0813">Transport</keyword>
<dbReference type="PANTHER" id="PTHR43744:SF9">
    <property type="entry name" value="POLYGALACTURONAN_RHAMNOGALACTURONAN TRANSPORT SYSTEM PERMEASE PROTEIN YTCP"/>
    <property type="match status" value="1"/>
</dbReference>
<evidence type="ECO:0000313" key="9">
    <source>
        <dbReference type="EMBL" id="EHN59709.1"/>
    </source>
</evidence>
<keyword evidence="4 7" id="KW-0812">Transmembrane</keyword>
<dbReference type="InterPro" id="IPR035906">
    <property type="entry name" value="MetI-like_sf"/>
</dbReference>
<evidence type="ECO:0000256" key="6">
    <source>
        <dbReference type="ARBA" id="ARBA00023136"/>
    </source>
</evidence>
<evidence type="ECO:0000256" key="7">
    <source>
        <dbReference type="RuleBase" id="RU363032"/>
    </source>
</evidence>
<dbReference type="eggNOG" id="COG0395">
    <property type="taxonomic scope" value="Bacteria"/>
</dbReference>
<accession>G9WGA1</accession>
<feature type="transmembrane region" description="Helical" evidence="7">
    <location>
        <begin position="261"/>
        <end position="278"/>
    </location>
</feature>
<evidence type="ECO:0000256" key="4">
    <source>
        <dbReference type="ARBA" id="ARBA00022692"/>
    </source>
</evidence>
<dbReference type="GO" id="GO:0005886">
    <property type="term" value="C:plasma membrane"/>
    <property type="evidence" value="ECO:0007669"/>
    <property type="project" value="UniProtKB-SubCell"/>
</dbReference>
<dbReference type="AlphaFoldDB" id="G9WGA1"/>
<dbReference type="PATRIC" id="fig|1045004.4.peg.1603"/>
<dbReference type="Proteomes" id="UP000004959">
    <property type="component" value="Chromosome"/>
</dbReference>
<dbReference type="PROSITE" id="PS50928">
    <property type="entry name" value="ABC_TM1"/>
    <property type="match status" value="1"/>
</dbReference>
<evidence type="ECO:0000256" key="2">
    <source>
        <dbReference type="ARBA" id="ARBA00022448"/>
    </source>
</evidence>
<organism evidence="9 10">
    <name type="scientific">Oenococcus kitaharae DSM 17330</name>
    <dbReference type="NCBI Taxonomy" id="1045004"/>
    <lineage>
        <taxon>Bacteria</taxon>
        <taxon>Bacillati</taxon>
        <taxon>Bacillota</taxon>
        <taxon>Bacilli</taxon>
        <taxon>Lactobacillales</taxon>
        <taxon>Lactobacillaceae</taxon>
        <taxon>Oenococcus</taxon>
    </lineage>
</organism>
<evidence type="ECO:0000259" key="8">
    <source>
        <dbReference type="PROSITE" id="PS50928"/>
    </source>
</evidence>
<reference evidence="9 10" key="1">
    <citation type="journal article" date="2012" name="PLoS ONE">
        <title>Functional divergence in the genus oenococcus as predicted by genome sequencing of the newly-described species, Oenococcus kitaharae.</title>
        <authorList>
            <person name="Borneman A.R."/>
            <person name="McCarthy J.M."/>
            <person name="Chambers P.J."/>
            <person name="Bartowsky E.J."/>
        </authorList>
    </citation>
    <scope>NUCLEOTIDE SEQUENCE [LARGE SCALE GENOMIC DNA]</scope>
    <source>
        <strain evidence="10">DSM17330</strain>
    </source>
</reference>
<comment type="caution">
    <text evidence="9">The sequence shown here is derived from an EMBL/GenBank/DDBJ whole genome shotgun (WGS) entry which is preliminary data.</text>
</comment>
<feature type="transmembrane region" description="Helical" evidence="7">
    <location>
        <begin position="71"/>
        <end position="100"/>
    </location>
</feature>
<comment type="similarity">
    <text evidence="7">Belongs to the binding-protein-dependent transport system permease family.</text>
</comment>
<dbReference type="STRING" id="336988.NT96_01815"/>
<dbReference type="Pfam" id="PF00528">
    <property type="entry name" value="BPD_transp_1"/>
    <property type="match status" value="1"/>
</dbReference>
<dbReference type="PANTHER" id="PTHR43744">
    <property type="entry name" value="ABC TRANSPORTER PERMEASE PROTEIN MG189-RELATED-RELATED"/>
    <property type="match status" value="1"/>
</dbReference>
<dbReference type="Gene3D" id="1.10.3720.10">
    <property type="entry name" value="MetI-like"/>
    <property type="match status" value="1"/>
</dbReference>
<feature type="domain" description="ABC transmembrane type-1" evidence="8">
    <location>
        <begin position="71"/>
        <end position="278"/>
    </location>
</feature>
<dbReference type="CDD" id="cd06261">
    <property type="entry name" value="TM_PBP2"/>
    <property type="match status" value="1"/>
</dbReference>
<evidence type="ECO:0000313" key="10">
    <source>
        <dbReference type="Proteomes" id="UP000004959"/>
    </source>
</evidence>
<keyword evidence="5 7" id="KW-1133">Transmembrane helix</keyword>
<protein>
    <submittedName>
        <fullName evidence="9">Binding-protein-dependent transport systems inner membrane component</fullName>
    </submittedName>
</protein>
<dbReference type="OrthoDB" id="9810086at2"/>